<evidence type="ECO:0000313" key="3">
    <source>
        <dbReference type="Proteomes" id="UP001165083"/>
    </source>
</evidence>
<dbReference type="EMBL" id="BSXW01000065">
    <property type="protein sequence ID" value="GMF11149.1"/>
    <property type="molecule type" value="Genomic_DNA"/>
</dbReference>
<organism evidence="2 3">
    <name type="scientific">Phytophthora lilii</name>
    <dbReference type="NCBI Taxonomy" id="2077276"/>
    <lineage>
        <taxon>Eukaryota</taxon>
        <taxon>Sar</taxon>
        <taxon>Stramenopiles</taxon>
        <taxon>Oomycota</taxon>
        <taxon>Peronosporomycetes</taxon>
        <taxon>Peronosporales</taxon>
        <taxon>Peronosporaceae</taxon>
        <taxon>Phytophthora</taxon>
    </lineage>
</organism>
<name>A0A9W6WFZ3_9STRA</name>
<gene>
    <name evidence="2" type="ORF">Plil01_000188700</name>
</gene>
<feature type="compositionally biased region" description="Low complexity" evidence="1">
    <location>
        <begin position="63"/>
        <end position="72"/>
    </location>
</feature>
<comment type="caution">
    <text evidence="2">The sequence shown here is derived from an EMBL/GenBank/DDBJ whole genome shotgun (WGS) entry which is preliminary data.</text>
</comment>
<evidence type="ECO:0000313" key="2">
    <source>
        <dbReference type="EMBL" id="GMF11149.1"/>
    </source>
</evidence>
<accession>A0A9W6WFZ3</accession>
<proteinExistence type="predicted"/>
<dbReference type="Proteomes" id="UP001165083">
    <property type="component" value="Unassembled WGS sequence"/>
</dbReference>
<protein>
    <submittedName>
        <fullName evidence="2">Unnamed protein product</fullName>
    </submittedName>
</protein>
<reference evidence="2" key="1">
    <citation type="submission" date="2023-04" db="EMBL/GenBank/DDBJ databases">
        <title>Phytophthora lilii NBRC 32176.</title>
        <authorList>
            <person name="Ichikawa N."/>
            <person name="Sato H."/>
            <person name="Tonouchi N."/>
        </authorList>
    </citation>
    <scope>NUCLEOTIDE SEQUENCE</scope>
    <source>
        <strain evidence="2">NBRC 32176</strain>
    </source>
</reference>
<feature type="region of interest" description="Disordered" evidence="1">
    <location>
        <begin position="1"/>
        <end position="83"/>
    </location>
</feature>
<evidence type="ECO:0000256" key="1">
    <source>
        <dbReference type="SAM" id="MobiDB-lite"/>
    </source>
</evidence>
<sequence length="83" mass="8673">MRSSGGDKEEGPAMDLKEKPHPPPQGPSGPPAFRDVSRGLPDEGPSVRTEGSSPKTTPSIPRLSSTKPTTKPTKMKLKAPNAG</sequence>
<feature type="compositionally biased region" description="Polar residues" evidence="1">
    <location>
        <begin position="49"/>
        <end position="59"/>
    </location>
</feature>
<keyword evidence="3" id="KW-1185">Reference proteome</keyword>
<dbReference type="AlphaFoldDB" id="A0A9W6WFZ3"/>
<feature type="compositionally biased region" description="Basic and acidic residues" evidence="1">
    <location>
        <begin position="1"/>
        <end position="21"/>
    </location>
</feature>